<comment type="caution">
    <text evidence="1">The sequence shown here is derived from an EMBL/GenBank/DDBJ whole genome shotgun (WGS) entry which is preliminary data.</text>
</comment>
<evidence type="ECO:0000313" key="2">
    <source>
        <dbReference type="Proteomes" id="UP000092024"/>
    </source>
</evidence>
<evidence type="ECO:0000313" key="1">
    <source>
        <dbReference type="EMBL" id="OBR66180.1"/>
    </source>
</evidence>
<proteinExistence type="predicted"/>
<gene>
    <name evidence="1" type="ORF">A7K91_20820</name>
</gene>
<organism evidence="1 2">
    <name type="scientific">Paenibacillus oryzae</name>
    <dbReference type="NCBI Taxonomy" id="1844972"/>
    <lineage>
        <taxon>Bacteria</taxon>
        <taxon>Bacillati</taxon>
        <taxon>Bacillota</taxon>
        <taxon>Bacilli</taxon>
        <taxon>Bacillales</taxon>
        <taxon>Paenibacillaceae</taxon>
        <taxon>Paenibacillus</taxon>
    </lineage>
</organism>
<evidence type="ECO:0008006" key="3">
    <source>
        <dbReference type="Google" id="ProtNLM"/>
    </source>
</evidence>
<dbReference type="Proteomes" id="UP000092024">
    <property type="component" value="Unassembled WGS sequence"/>
</dbReference>
<dbReference type="AlphaFoldDB" id="A0A1A5YLD0"/>
<keyword evidence="2" id="KW-1185">Reference proteome</keyword>
<reference evidence="1 2" key="1">
    <citation type="submission" date="2016-05" db="EMBL/GenBank/DDBJ databases">
        <title>Paenibacillus oryzae. sp. nov., isolated from the rice root.</title>
        <authorList>
            <person name="Zhang J."/>
            <person name="Zhang X."/>
        </authorList>
    </citation>
    <scope>NUCLEOTIDE SEQUENCE [LARGE SCALE GENOMIC DNA]</scope>
    <source>
        <strain evidence="1 2">1DrF-4</strain>
    </source>
</reference>
<accession>A0A1A5YLD0</accession>
<dbReference type="RefSeq" id="WP_068682355.1">
    <property type="nucleotide sequence ID" value="NZ_LYPA01000050.1"/>
</dbReference>
<name>A0A1A5YLD0_9BACL</name>
<sequence length="253" mass="28354">MTDQDRDIAILSALRNQAAEIEPPMELKGKIFKELELWSDGGGFLGKVTVASLEADDPFDQLVGGLPPGSGIAIYSLTDNPDRTVSNQTNYEHVLWSGGLEALLQEMQPYVIKLPRSEVITEIYVMYGFGSLDDSEISAMREEAEKSGKTVVRPLPPSGKMVGFKLNCEDGGSRWEQHVLTTTKNRVHVPDLSTHEVEQTLVNRHKAVYLGDAFNRQLLWIEEEDGQRLQYEIRTSDFDKDQVMKLALSITNK</sequence>
<dbReference type="EMBL" id="LYPA01000050">
    <property type="protein sequence ID" value="OBR66180.1"/>
    <property type="molecule type" value="Genomic_DNA"/>
</dbReference>
<protein>
    <recommendedName>
        <fullName evidence="3">DUF4367 domain-containing protein</fullName>
    </recommendedName>
</protein>
<dbReference type="STRING" id="1844972.A7K91_20820"/>